<feature type="transmembrane region" description="Helical" evidence="6">
    <location>
        <begin position="52"/>
        <end position="74"/>
    </location>
</feature>
<keyword evidence="8" id="KW-1185">Reference proteome</keyword>
<comment type="caution">
    <text evidence="7">The sequence shown here is derived from an EMBL/GenBank/DDBJ whole genome shotgun (WGS) entry which is preliminary data.</text>
</comment>
<dbReference type="Gene3D" id="1.20.1260.100">
    <property type="entry name" value="TspO/MBR protein"/>
    <property type="match status" value="1"/>
</dbReference>
<comment type="subcellular location">
    <subcellularLocation>
        <location evidence="1">Membrane</location>
        <topology evidence="1">Multi-pass membrane protein</topology>
    </subcellularLocation>
</comment>
<keyword evidence="3 6" id="KW-0812">Transmembrane</keyword>
<organism evidence="7 8">
    <name type="scientific">Aliidiomarina halalkaliphila</name>
    <dbReference type="NCBI Taxonomy" id="2593535"/>
    <lineage>
        <taxon>Bacteria</taxon>
        <taxon>Pseudomonadati</taxon>
        <taxon>Pseudomonadota</taxon>
        <taxon>Gammaproteobacteria</taxon>
        <taxon>Alteromonadales</taxon>
        <taxon>Idiomarinaceae</taxon>
        <taxon>Aliidiomarina</taxon>
    </lineage>
</organism>
<dbReference type="AlphaFoldDB" id="A0A552X0H1"/>
<dbReference type="Proteomes" id="UP000320359">
    <property type="component" value="Unassembled WGS sequence"/>
</dbReference>
<comment type="similarity">
    <text evidence="2">Belongs to the TspO/BZRP family.</text>
</comment>
<dbReference type="InterPro" id="IPR004307">
    <property type="entry name" value="TspO_MBR"/>
</dbReference>
<sequence length="166" mass="19008">MFRRTPSKGRQFVALFGFFAITFLTAAIGAVGSMNAPDFYSQLNLPGFAPPAWLFGPVWTILYAMMAFAAFLVWRKASWRDGDTALTLYLIQLLLNGLWSWIFFAWYSGMWAFLEIIVLWVFILLTTIAFWRHSRGAAVLMLPYLAWVTFAGVLTFSIWRLNPTVL</sequence>
<evidence type="ECO:0000256" key="3">
    <source>
        <dbReference type="ARBA" id="ARBA00022692"/>
    </source>
</evidence>
<feature type="transmembrane region" description="Helical" evidence="6">
    <location>
        <begin position="138"/>
        <end position="159"/>
    </location>
</feature>
<evidence type="ECO:0000256" key="4">
    <source>
        <dbReference type="ARBA" id="ARBA00022989"/>
    </source>
</evidence>
<dbReference type="CDD" id="cd15904">
    <property type="entry name" value="TSPO_MBR"/>
    <property type="match status" value="1"/>
</dbReference>
<dbReference type="OrthoDB" id="9795496at2"/>
<name>A0A552X0H1_9GAMM</name>
<dbReference type="InterPro" id="IPR038330">
    <property type="entry name" value="TspO/MBR-related_sf"/>
</dbReference>
<dbReference type="PIRSF" id="PIRSF005859">
    <property type="entry name" value="PBR"/>
    <property type="match status" value="1"/>
</dbReference>
<proteinExistence type="inferred from homology"/>
<dbReference type="GO" id="GO:0016020">
    <property type="term" value="C:membrane"/>
    <property type="evidence" value="ECO:0007669"/>
    <property type="project" value="UniProtKB-SubCell"/>
</dbReference>
<keyword evidence="4 6" id="KW-1133">Transmembrane helix</keyword>
<evidence type="ECO:0000256" key="6">
    <source>
        <dbReference type="SAM" id="Phobius"/>
    </source>
</evidence>
<keyword evidence="5 6" id="KW-0472">Membrane</keyword>
<feature type="transmembrane region" description="Helical" evidence="6">
    <location>
        <begin position="110"/>
        <end position="131"/>
    </location>
</feature>
<evidence type="ECO:0000313" key="7">
    <source>
        <dbReference type="EMBL" id="TRW48552.1"/>
    </source>
</evidence>
<dbReference type="Pfam" id="PF03073">
    <property type="entry name" value="TspO_MBR"/>
    <property type="match status" value="1"/>
</dbReference>
<evidence type="ECO:0000256" key="1">
    <source>
        <dbReference type="ARBA" id="ARBA00004141"/>
    </source>
</evidence>
<feature type="transmembrane region" description="Helical" evidence="6">
    <location>
        <begin position="86"/>
        <end position="104"/>
    </location>
</feature>
<dbReference type="PANTHER" id="PTHR10057">
    <property type="entry name" value="PERIPHERAL-TYPE BENZODIAZEPINE RECEPTOR"/>
    <property type="match status" value="1"/>
</dbReference>
<gene>
    <name evidence="7" type="ORF">FM042_09590</name>
</gene>
<accession>A0A552X0H1</accession>
<dbReference type="EMBL" id="VJWL01000003">
    <property type="protein sequence ID" value="TRW48552.1"/>
    <property type="molecule type" value="Genomic_DNA"/>
</dbReference>
<evidence type="ECO:0000256" key="5">
    <source>
        <dbReference type="ARBA" id="ARBA00023136"/>
    </source>
</evidence>
<protein>
    <submittedName>
        <fullName evidence="7">Tryptophan-rich sensory protein</fullName>
    </submittedName>
</protein>
<dbReference type="FunFam" id="1.20.1260.100:FF:000001">
    <property type="entry name" value="translocator protein 2"/>
    <property type="match status" value="1"/>
</dbReference>
<dbReference type="PANTHER" id="PTHR10057:SF0">
    <property type="entry name" value="TRANSLOCATOR PROTEIN"/>
    <property type="match status" value="1"/>
</dbReference>
<evidence type="ECO:0000313" key="8">
    <source>
        <dbReference type="Proteomes" id="UP000320359"/>
    </source>
</evidence>
<feature type="transmembrane region" description="Helical" evidence="6">
    <location>
        <begin position="12"/>
        <end position="32"/>
    </location>
</feature>
<evidence type="ECO:0000256" key="2">
    <source>
        <dbReference type="ARBA" id="ARBA00007524"/>
    </source>
</evidence>
<reference evidence="7 8" key="1">
    <citation type="submission" date="2019-07" db="EMBL/GenBank/DDBJ databases">
        <authorList>
            <person name="Yang M."/>
            <person name="Zhao D."/>
            <person name="Xiang H."/>
        </authorList>
    </citation>
    <scope>NUCLEOTIDE SEQUENCE [LARGE SCALE GENOMIC DNA]</scope>
    <source>
        <strain evidence="7 8">IM1326</strain>
    </source>
</reference>
<dbReference type="GO" id="GO:0033013">
    <property type="term" value="P:tetrapyrrole metabolic process"/>
    <property type="evidence" value="ECO:0007669"/>
    <property type="project" value="UniProtKB-ARBA"/>
</dbReference>